<organism evidence="3 4">
    <name type="scientific">Paraburkholderia dioscoreae</name>
    <dbReference type="NCBI Taxonomy" id="2604047"/>
    <lineage>
        <taxon>Bacteria</taxon>
        <taxon>Pseudomonadati</taxon>
        <taxon>Pseudomonadota</taxon>
        <taxon>Betaproteobacteria</taxon>
        <taxon>Burkholderiales</taxon>
        <taxon>Burkholderiaceae</taxon>
        <taxon>Paraburkholderia</taxon>
    </lineage>
</organism>
<dbReference type="PROSITE" id="PS51208">
    <property type="entry name" value="AUTOTRANSPORTER"/>
    <property type="match status" value="1"/>
</dbReference>
<proteinExistence type="predicted"/>
<gene>
    <name evidence="3" type="ORF">PDMSB3_3461</name>
</gene>
<evidence type="ECO:0000259" key="2">
    <source>
        <dbReference type="PROSITE" id="PS51208"/>
    </source>
</evidence>
<feature type="region of interest" description="Disordered" evidence="1">
    <location>
        <begin position="941"/>
        <end position="966"/>
    </location>
</feature>
<dbReference type="Pfam" id="PF18883">
    <property type="entry name" value="AC_1"/>
    <property type="match status" value="1"/>
</dbReference>
<dbReference type="KEGG" id="pdio:PDMSB3_3461"/>
<dbReference type="InterPro" id="IPR003991">
    <property type="entry name" value="Pertactin_virulence_factor"/>
</dbReference>
<sequence>MKSTSRKLALNVKFELPARSSVILMTEVGAIFFCSTAARAQTAPCGLASGIYASAVCTPAVGTPATVTTTTGTTFTTPTGTSINVTARAADATASLSGTTVTNSGGAAANGVQVRVTSGTGNASAVFQSGTTAITMQGTSQDGVAISNNSAGSASVSVAPGATLNITNAVTGDEHDGLDVASTGSGNASVVHNGSGTISTAGGNALWIKAANTGTVNAQTGSGVTLSVDNTNSASGARNHAGLHIRSTGSGATTIDNAATIQAHGSNAFGIYTEGATGSVSVHNTGSITTDGLNGFGIRSTSGGGAIDISNAGAITTTGSAAHGIYANDNTNTAGPISVENNGELTVGGASAVDGSRAMFLTGRGNGSVIVTGNGNISVLGNPLTTRGQGILVGTELGNATVNYGGNITVQGSGAGGIRADSSGGNVQVIYTGNQIETFNTLANAIYATATSATGTVGITAQGNIITHSNAGSGDGTGISSFGLQGYSQGGDVSVTFTGSGIDVNGTGAAILAANAYTGTGLGTLTVANTGALVARGNRQQGIHTRSSTGTQTISNQGAIQTYGATGSAGILAEGAGAASISIVNEGSVTTRGTTSTGIDGRTQGGSVDIRNSAPVSAGWGASVGVSLGGATQTLSNTSSIQALSDVAVLADTSGLGSADNVVLQPIDPTLVAAPTPLSTVSAGSPSVFSFANSGEITGVVNATTSKVTVNNSGIWNLRSFVDSVGSGTRDTWNVAVSNLGTSGGNAVNNIGTLNLNAQPSGDMSTFNAAGAYLPLGQASNTPLPGGAVQGQILGVNTFTNSGMIDLTGGARAVGNVLVIGGGQTAGQDGGGVFVSNGGTLKLNTVLNQGGAHSQSDMLVVDSTRTGPGGPTRIQVNNIGGVGAVTSDNGIAVVDILDKSPAASDPNAFALNGRAVAGPYEYRLFRGNDQGTATDAWYLRSEESPVPPPNPEPPGPPEPTPGAPLYRPEVGAYLANQRVAGMMFVHSLHDRLGEPQYVEGQGFDPASDKPQSGWLRVVGRWEGSESSNGIFKTSTDSFLLNGGLEIAKWKLASETDRLHVGVMASYGNASTDAEAQGNPAHAKGNVEGWSVGAYGTWYQNDERKLGAYVDTWFQYGWFTNQVEGDLLPTVQYHAHGLGASGEVGYALPLPHDWVVEPQAQLIYIDYNENDITEPNGTRISGADSNGVITRLGVRTSRTWERADDRKVQPYLTLNWWYTDTTSSVSFNQVPVGTMYPHNQFEVKVGVNADLGKRWTGWTNVSGAWGQQSYYQYAVRAGVKYTW</sequence>
<dbReference type="InterPro" id="IPR043990">
    <property type="entry name" value="AC_1"/>
</dbReference>
<reference evidence="3 4" key="1">
    <citation type="submission" date="2019-08" db="EMBL/GenBank/DDBJ databases">
        <authorList>
            <person name="Herpell B J."/>
        </authorList>
    </citation>
    <scope>NUCLEOTIDE SEQUENCE [LARGE SCALE GENOMIC DNA]</scope>
    <source>
        <strain evidence="4">Msb3</strain>
    </source>
</reference>
<evidence type="ECO:0000313" key="3">
    <source>
        <dbReference type="EMBL" id="VVD29917.1"/>
    </source>
</evidence>
<dbReference type="CDD" id="cd01344">
    <property type="entry name" value="PL2_Passenger_AT"/>
    <property type="match status" value="1"/>
</dbReference>
<dbReference type="PRINTS" id="PR01484">
    <property type="entry name" value="PRTACTNFAMLY"/>
</dbReference>
<dbReference type="Pfam" id="PF03797">
    <property type="entry name" value="Autotransporter"/>
    <property type="match status" value="1"/>
</dbReference>
<dbReference type="SUPFAM" id="SSF103515">
    <property type="entry name" value="Autotransporter"/>
    <property type="match status" value="1"/>
</dbReference>
<protein>
    <submittedName>
        <fullName evidence="3">Outer membrane autotransporter barrel domain-containing protein</fullName>
    </submittedName>
</protein>
<feature type="domain" description="Autotransporter" evidence="2">
    <location>
        <begin position="1006"/>
        <end position="1282"/>
    </location>
</feature>
<dbReference type="InterPro" id="IPR012332">
    <property type="entry name" value="Autotransporter_pectin_lyase_C"/>
</dbReference>
<evidence type="ECO:0000313" key="4">
    <source>
        <dbReference type="Proteomes" id="UP000325811"/>
    </source>
</evidence>
<dbReference type="Gene3D" id="2.40.128.130">
    <property type="entry name" value="Autotransporter beta-domain"/>
    <property type="match status" value="1"/>
</dbReference>
<feature type="compositionally biased region" description="Pro residues" evidence="1">
    <location>
        <begin position="945"/>
        <end position="962"/>
    </location>
</feature>
<dbReference type="InterPro" id="IPR011050">
    <property type="entry name" value="Pectin_lyase_fold/virulence"/>
</dbReference>
<dbReference type="Proteomes" id="UP000325811">
    <property type="component" value="Chromosome I"/>
</dbReference>
<keyword evidence="4" id="KW-1185">Reference proteome</keyword>
<dbReference type="PANTHER" id="PTHR12338:SF5">
    <property type="entry name" value="ANTIGEN 43-RELATED"/>
    <property type="match status" value="1"/>
</dbReference>
<dbReference type="InterPro" id="IPR006315">
    <property type="entry name" value="OM_autotransptr_brl_dom"/>
</dbReference>
<dbReference type="EMBL" id="LR699553">
    <property type="protein sequence ID" value="VVD29917.1"/>
    <property type="molecule type" value="Genomic_DNA"/>
</dbReference>
<dbReference type="SMART" id="SM00869">
    <property type="entry name" value="Autotransporter"/>
    <property type="match status" value="1"/>
</dbReference>
<dbReference type="InterPro" id="IPR050909">
    <property type="entry name" value="Bact_Autotransporter_VF"/>
</dbReference>
<dbReference type="InterPro" id="IPR036709">
    <property type="entry name" value="Autotransporte_beta_dom_sf"/>
</dbReference>
<dbReference type="InterPro" id="IPR005546">
    <property type="entry name" value="Autotransporte_beta"/>
</dbReference>
<dbReference type="RefSeq" id="WP_007180758.1">
    <property type="nucleotide sequence ID" value="NZ_LR699553.1"/>
</dbReference>
<dbReference type="SUPFAM" id="SSF51126">
    <property type="entry name" value="Pectin lyase-like"/>
    <property type="match status" value="1"/>
</dbReference>
<evidence type="ECO:0000256" key="1">
    <source>
        <dbReference type="SAM" id="MobiDB-lite"/>
    </source>
</evidence>
<dbReference type="GO" id="GO:0019867">
    <property type="term" value="C:outer membrane"/>
    <property type="evidence" value="ECO:0007669"/>
    <property type="project" value="InterPro"/>
</dbReference>
<dbReference type="NCBIfam" id="TIGR01414">
    <property type="entry name" value="autotrans_barl"/>
    <property type="match status" value="1"/>
</dbReference>
<name>A0A5Q4Z7V1_9BURK</name>
<accession>A0A5Q4Z7V1</accession>
<dbReference type="PANTHER" id="PTHR12338">
    <property type="entry name" value="AUTOTRANSPORTER"/>
    <property type="match status" value="1"/>
</dbReference>
<dbReference type="Gene3D" id="2.160.20.20">
    <property type="match status" value="1"/>
</dbReference>